<accession>A0A8H7LGB3</accession>
<keyword evidence="3" id="KW-0134">Cell wall</keyword>
<protein>
    <recommendedName>
        <fullName evidence="12">Family 17 glucosidase SCW11</fullName>
    </recommendedName>
</protein>
<evidence type="ECO:0000256" key="8">
    <source>
        <dbReference type="SAM" id="MobiDB-lite"/>
    </source>
</evidence>
<name>A0A8H7LGB3_9ASCO</name>
<keyword evidence="7" id="KW-0326">Glycosidase</keyword>
<comment type="subcellular location">
    <subcellularLocation>
        <location evidence="1">Secreted</location>
        <location evidence="1">Cell wall</location>
    </subcellularLocation>
</comment>
<dbReference type="GO" id="GO:0005576">
    <property type="term" value="C:extracellular region"/>
    <property type="evidence" value="ECO:0007669"/>
    <property type="project" value="TreeGrafter"/>
</dbReference>
<dbReference type="GO" id="GO:0009986">
    <property type="term" value="C:cell surface"/>
    <property type="evidence" value="ECO:0007669"/>
    <property type="project" value="TreeGrafter"/>
</dbReference>
<evidence type="ECO:0000256" key="5">
    <source>
        <dbReference type="ARBA" id="ARBA00022729"/>
    </source>
</evidence>
<organism evidence="10 11">
    <name type="scientific">Metschnikowia pulcherrima</name>
    <dbReference type="NCBI Taxonomy" id="27326"/>
    <lineage>
        <taxon>Eukaryota</taxon>
        <taxon>Fungi</taxon>
        <taxon>Dikarya</taxon>
        <taxon>Ascomycota</taxon>
        <taxon>Saccharomycotina</taxon>
        <taxon>Pichiomycetes</taxon>
        <taxon>Metschnikowiaceae</taxon>
        <taxon>Metschnikowia</taxon>
    </lineage>
</organism>
<keyword evidence="6" id="KW-0378">Hydrolase</keyword>
<dbReference type="AlphaFoldDB" id="A0A8H7LGB3"/>
<evidence type="ECO:0000313" key="11">
    <source>
        <dbReference type="Proteomes" id="UP000649328"/>
    </source>
</evidence>
<evidence type="ECO:0000256" key="2">
    <source>
        <dbReference type="ARBA" id="ARBA00008773"/>
    </source>
</evidence>
<dbReference type="GO" id="GO:0009277">
    <property type="term" value="C:fungal-type cell wall"/>
    <property type="evidence" value="ECO:0007669"/>
    <property type="project" value="TreeGrafter"/>
</dbReference>
<reference evidence="10" key="1">
    <citation type="submission" date="2020-10" db="EMBL/GenBank/DDBJ databases">
        <title>The Whole-Genome Sequence of Metschnikowia persimmonesis, a Novel Endophytic Yeast Species Isolated from Medicinal Plant Diospyros kaki Thumb.</title>
        <authorList>
            <person name="Rahmat E."/>
            <person name="Kang Y."/>
        </authorList>
    </citation>
    <scope>NUCLEOTIDE SEQUENCE</scope>
    <source>
        <strain evidence="10">KIOM G15050</strain>
    </source>
</reference>
<dbReference type="InterPro" id="IPR017853">
    <property type="entry name" value="GH"/>
</dbReference>
<feature type="compositionally biased region" description="Low complexity" evidence="8">
    <location>
        <begin position="107"/>
        <end position="280"/>
    </location>
</feature>
<feature type="region of interest" description="Disordered" evidence="8">
    <location>
        <begin position="92"/>
        <end position="280"/>
    </location>
</feature>
<sequence>MYFFFALLALLQVIVAVPVPRLVTRYHTADTITSTQTYVTGTTTIWLPPVEIFISNGVTYTFTDYKGQWATTQATLTSVFNDAVTPAGQATPTVEALRKPPPRPIHQAAATQNGETTQATTTQNAETIETSAKTTANAETQTQTTPTTSATPATAAATTSSTSTSNAETEAAETTKASETTSVETSEQETQANETTQPDQTTQTTESANAETTAQPTDAATTAETTVETSSTETTADGTTQQETTQQETTDATTQASPETTLAKTTSTSTSTTATATSTSVASGKISAPSVIVYSPYANDGSCKDYDTIKSDLQLIQSKGISKLRLYGADCAVTTAVLPLCMELGITVNQGFWISSAGVDSIDGYVSLVVEWAETNGWSVFDFFTVGNEAVNDGSCTVSELIDKIASVKQILNNAGYSGEVTTSEPPVTFINHPSLCTDSVIDFVGVNPHSYFNANLYAYQAGEYITAQQKQVAAICSKSAFITETGYPHKGDSYGNNVPSDENQYLALASIMKYTGGDVTILTTYDDMWKNPGPHGIEQYFGMINLIQS</sequence>
<comment type="similarity">
    <text evidence="2">Belongs to the glycosyl hydrolase 17 family.</text>
</comment>
<evidence type="ECO:0008006" key="12">
    <source>
        <dbReference type="Google" id="ProtNLM"/>
    </source>
</evidence>
<evidence type="ECO:0000313" key="10">
    <source>
        <dbReference type="EMBL" id="KAF8003852.1"/>
    </source>
</evidence>
<evidence type="ECO:0000256" key="9">
    <source>
        <dbReference type="SAM" id="SignalP"/>
    </source>
</evidence>
<gene>
    <name evidence="10" type="ORF">HF325_001300</name>
</gene>
<dbReference type="SUPFAM" id="SSF51445">
    <property type="entry name" value="(Trans)glycosidases"/>
    <property type="match status" value="1"/>
</dbReference>
<keyword evidence="4" id="KW-0964">Secreted</keyword>
<evidence type="ECO:0000256" key="3">
    <source>
        <dbReference type="ARBA" id="ARBA00022512"/>
    </source>
</evidence>
<dbReference type="InterPro" id="IPR050732">
    <property type="entry name" value="Beta-glucan_modifiers"/>
</dbReference>
<dbReference type="OrthoDB" id="4082933at2759"/>
<dbReference type="PANTHER" id="PTHR16631:SF24">
    <property type="entry name" value="FAMILY 17 GLUCOSIDASE SCW11-RELATED"/>
    <property type="match status" value="1"/>
</dbReference>
<evidence type="ECO:0000256" key="6">
    <source>
        <dbReference type="ARBA" id="ARBA00022801"/>
    </source>
</evidence>
<evidence type="ECO:0000256" key="1">
    <source>
        <dbReference type="ARBA" id="ARBA00004191"/>
    </source>
</evidence>
<feature type="signal peptide" evidence="9">
    <location>
        <begin position="1"/>
        <end position="16"/>
    </location>
</feature>
<feature type="chain" id="PRO_5034424828" description="Family 17 glucosidase SCW11" evidence="9">
    <location>
        <begin position="17"/>
        <end position="550"/>
    </location>
</feature>
<keyword evidence="11" id="KW-1185">Reference proteome</keyword>
<evidence type="ECO:0000256" key="7">
    <source>
        <dbReference type="ARBA" id="ARBA00023295"/>
    </source>
</evidence>
<dbReference type="GO" id="GO:0042973">
    <property type="term" value="F:glucan endo-1,3-beta-D-glucosidase activity"/>
    <property type="evidence" value="ECO:0007669"/>
    <property type="project" value="TreeGrafter"/>
</dbReference>
<dbReference type="PANTHER" id="PTHR16631">
    <property type="entry name" value="GLUCAN 1,3-BETA-GLUCOSIDASE"/>
    <property type="match status" value="1"/>
</dbReference>
<proteinExistence type="inferred from homology"/>
<dbReference type="Gene3D" id="3.20.20.80">
    <property type="entry name" value="Glycosidases"/>
    <property type="match status" value="1"/>
</dbReference>
<dbReference type="EMBL" id="JACBPP010000002">
    <property type="protein sequence ID" value="KAF8003852.1"/>
    <property type="molecule type" value="Genomic_DNA"/>
</dbReference>
<dbReference type="GO" id="GO:0071555">
    <property type="term" value="P:cell wall organization"/>
    <property type="evidence" value="ECO:0007669"/>
    <property type="project" value="TreeGrafter"/>
</dbReference>
<dbReference type="Proteomes" id="UP000649328">
    <property type="component" value="Unassembled WGS sequence"/>
</dbReference>
<comment type="caution">
    <text evidence="10">The sequence shown here is derived from an EMBL/GenBank/DDBJ whole genome shotgun (WGS) entry which is preliminary data.</text>
</comment>
<evidence type="ECO:0000256" key="4">
    <source>
        <dbReference type="ARBA" id="ARBA00022525"/>
    </source>
</evidence>
<keyword evidence="5 9" id="KW-0732">Signal</keyword>